<dbReference type="NCBIfam" id="NF045869">
    <property type="entry name" value="UU173_fam"/>
    <property type="match status" value="1"/>
</dbReference>
<evidence type="ECO:0000313" key="3">
    <source>
        <dbReference type="EMBL" id="VEU78222.1"/>
    </source>
</evidence>
<keyword evidence="1" id="KW-0175">Coiled coil</keyword>
<dbReference type="EMBL" id="LR215043">
    <property type="protein sequence ID" value="VEU78222.1"/>
    <property type="molecule type" value="Genomic_DNA"/>
</dbReference>
<proteinExistence type="predicted"/>
<keyword evidence="4" id="KW-1185">Reference proteome</keyword>
<dbReference type="KEGG" id="mcob:NCTC10184_00460"/>
<dbReference type="InterPro" id="IPR021301">
    <property type="entry name" value="DUF2779"/>
</dbReference>
<dbReference type="OrthoDB" id="9783873at2"/>
<name>A0A449BAI7_9BACT</name>
<accession>A0A449BAI7</accession>
<dbReference type="AlphaFoldDB" id="A0A449BAI7"/>
<gene>
    <name evidence="3" type="ORF">NCTC10184_00460</name>
</gene>
<feature type="coiled-coil region" evidence="1">
    <location>
        <begin position="410"/>
        <end position="437"/>
    </location>
</feature>
<dbReference type="RefSeq" id="WP_129623060.1">
    <property type="nucleotide sequence ID" value="NZ_LR215043.1"/>
</dbReference>
<dbReference type="Proteomes" id="UP000290876">
    <property type="component" value="Chromosome"/>
</dbReference>
<evidence type="ECO:0000256" key="1">
    <source>
        <dbReference type="SAM" id="Coils"/>
    </source>
</evidence>
<protein>
    <submittedName>
        <fullName evidence="3">Domain of uncharacterized function(DUF2779)</fullName>
    </submittedName>
</protein>
<feature type="domain" description="DUF2779" evidence="2">
    <location>
        <begin position="453"/>
        <end position="594"/>
    </location>
</feature>
<sequence>MKTLSSDKKPIIIGYKQYLNSFISQPYFIWERKDEQQNLIIPPVDANGFELYEKTNFEQNKLTFWEEFADLDSDEDGEFDGEISNLKLDFDDFLEELTPEDTWDYTQRSNKKIYDDLFAQAKTFMLEEVFHANKDSAKTINTMQTAEKVAAEMAQLMADDQVRYIFNPVLIYPYNIGKYDDEFVLKSNLFAYDKEKREAYLIRYKASNSVEDYLKVNWCYEVANRLNFRIDSFKMLLFDNSVRFTKRGKVSYLITSAANANKTAKNKSFLSGKKQDPELLRKAMYAINTGLFYTSEFVNHPLTFKHAVIEGKPLKPYRLKAKTTECIFTNGGEDYNEEGAFGDFDTQVQKIISGYYTLLPQYSNNKNEIAMPNDFHKVYGSQKDAKKQIIAQYLGVNNFYSFGTLKRITNALTQDQLDELKNIIQNLKKRENFFSETALTLLSQYFKKDKKYVWYDYEGVSSVAPILDNMLHYQQVTNQVSIIRTINGKIISEEKKIADNIVKDPKNLDLADLVDNILKVYSNRADYYVVYNKSYENTRNLDIFHAVDRTFALNKDHDLIKKIKDLGINSPLDLAAIVEHIQNHTLDLMDFLKQTPAANQFCFPINSDLINYENRTKNDIVLKLPKTKTEFQKNKSINLEFYDVTSKGFAVSTFFLYELLGKKSIKSIEKLITKNNLKLKYSEYFKEYKNLDVRNGSMAMTLANNRYLGLIGDNEWGANVVQLQEYCQNDVVAMLVTFSFFETIIADVFPRIKDYAYKLNKDDVIKFNPETFDVEIVDR</sequence>
<evidence type="ECO:0000313" key="4">
    <source>
        <dbReference type="Proteomes" id="UP000290876"/>
    </source>
</evidence>
<organism evidence="3 4">
    <name type="scientific">Mycoplasmopsis columbinasalis</name>
    <dbReference type="NCBI Taxonomy" id="114880"/>
    <lineage>
        <taxon>Bacteria</taxon>
        <taxon>Bacillati</taxon>
        <taxon>Mycoplasmatota</taxon>
        <taxon>Mycoplasmoidales</taxon>
        <taxon>Metamycoplasmataceae</taxon>
        <taxon>Mycoplasmopsis</taxon>
    </lineage>
</organism>
<evidence type="ECO:0000259" key="2">
    <source>
        <dbReference type="Pfam" id="PF11074"/>
    </source>
</evidence>
<reference evidence="3 4" key="1">
    <citation type="submission" date="2019-01" db="EMBL/GenBank/DDBJ databases">
        <authorList>
            <consortium name="Pathogen Informatics"/>
        </authorList>
    </citation>
    <scope>NUCLEOTIDE SEQUENCE [LARGE SCALE GENOMIC DNA]</scope>
    <source>
        <strain evidence="3 4">NCTC10184</strain>
    </source>
</reference>
<dbReference type="Pfam" id="PF11074">
    <property type="entry name" value="DUF2779"/>
    <property type="match status" value="1"/>
</dbReference>